<reference evidence="2" key="1">
    <citation type="submission" date="2023-01" db="EMBL/GenBank/DDBJ databases">
        <title>The chitinases involved in constricting ring structure development in the nematode-trapping fungus Drechslerella dactyloides.</title>
        <authorList>
            <person name="Wang R."/>
            <person name="Zhang L."/>
            <person name="Tang P."/>
            <person name="Li S."/>
            <person name="Liang L."/>
        </authorList>
    </citation>
    <scope>NUCLEOTIDE SEQUENCE</scope>
    <source>
        <strain evidence="2">YMF1.00031</strain>
    </source>
</reference>
<dbReference type="EMBL" id="JAQGDS010000003">
    <property type="protein sequence ID" value="KAJ6262231.1"/>
    <property type="molecule type" value="Genomic_DNA"/>
</dbReference>
<dbReference type="SMART" id="SM00552">
    <property type="entry name" value="ADEAMc"/>
    <property type="match status" value="1"/>
</dbReference>
<dbReference type="PROSITE" id="PS50141">
    <property type="entry name" value="A_DEAMIN_EDITASE"/>
    <property type="match status" value="1"/>
</dbReference>
<evidence type="ECO:0000313" key="3">
    <source>
        <dbReference type="Proteomes" id="UP001221413"/>
    </source>
</evidence>
<dbReference type="GO" id="GO:0003723">
    <property type="term" value="F:RNA binding"/>
    <property type="evidence" value="ECO:0007669"/>
    <property type="project" value="InterPro"/>
</dbReference>
<keyword evidence="3" id="KW-1185">Reference proteome</keyword>
<name>A0AAD6J505_DREDA</name>
<evidence type="ECO:0000259" key="1">
    <source>
        <dbReference type="PROSITE" id="PS50141"/>
    </source>
</evidence>
<dbReference type="PANTHER" id="PTHR47803:SF1">
    <property type="entry name" value="TRNA-SPECIFIC ADENOSINE DEAMINASE 1"/>
    <property type="match status" value="1"/>
</dbReference>
<protein>
    <recommendedName>
        <fullName evidence="1">A to I editase domain-containing protein</fullName>
    </recommendedName>
</protein>
<sequence>MGIWFLVEDAGRWWQVLEPAPLRPQNFRGVFYALLRASNADIICPTKLAPHVTIVFTTSPQDSDPASYPPAIRQLSASWYPRPPPFRHYPAHTSWISREAAGVIAVSGHLASCPAIRTRCLFLFSPPKMQHFLAPVNLASRRRPVTNCQLWMASDLPERVARLALDAFDALPRRCKPRADHAGVREWVPMSAVVLAQNDVSPPALHLAALATGSKCIPATTLPKAHGLILHDSHSEVLALRGLNRFLLQEAHRLLKDPGYQSPFLVHADGQARSSDEPPFRIHPAVTIHLFSTEPPCGDASMEFIMSTQQDATPWPVPPPSASITQPNGDETAVIPGRSYFSALSIVRRKPSRPDAPPTLSKSCTDKLTLKQFTSVLSSLTALLISPRNAYISTFTVSADKYREEGYHRAFSATGRLSTLLSTSETLDIPSDTIGYSFTPLTVTPLPATFNYTYTYSKPPPTDTATKASNISALHINCSHPSARVTEVLISGVKQGNAQLSTDDRKGSSVSRKEIWQLVREIAELLSSDDELKSQLAAQRYANVKAVNIERTAVKQRVVDALAGWHRNRGDDEWGL</sequence>
<dbReference type="InterPro" id="IPR042935">
    <property type="entry name" value="Tad1"/>
</dbReference>
<accession>A0AAD6J505</accession>
<dbReference type="AlphaFoldDB" id="A0AAD6J505"/>
<dbReference type="Proteomes" id="UP001221413">
    <property type="component" value="Unassembled WGS sequence"/>
</dbReference>
<comment type="caution">
    <text evidence="2">The sequence shown here is derived from an EMBL/GenBank/DDBJ whole genome shotgun (WGS) entry which is preliminary data.</text>
</comment>
<dbReference type="GO" id="GO:0043829">
    <property type="term" value="F:tRNA-specific adenosine-37 deaminase activity"/>
    <property type="evidence" value="ECO:0007669"/>
    <property type="project" value="TreeGrafter"/>
</dbReference>
<dbReference type="Pfam" id="PF02137">
    <property type="entry name" value="A_deamin"/>
    <property type="match status" value="1"/>
</dbReference>
<feature type="domain" description="A to I editase" evidence="1">
    <location>
        <begin position="209"/>
        <end position="562"/>
    </location>
</feature>
<dbReference type="InterPro" id="IPR002466">
    <property type="entry name" value="A_deamin"/>
</dbReference>
<organism evidence="2 3">
    <name type="scientific">Drechslerella dactyloides</name>
    <name type="common">Nematode-trapping fungus</name>
    <name type="synonym">Arthrobotrys dactyloides</name>
    <dbReference type="NCBI Taxonomy" id="74499"/>
    <lineage>
        <taxon>Eukaryota</taxon>
        <taxon>Fungi</taxon>
        <taxon>Dikarya</taxon>
        <taxon>Ascomycota</taxon>
        <taxon>Pezizomycotina</taxon>
        <taxon>Orbiliomycetes</taxon>
        <taxon>Orbiliales</taxon>
        <taxon>Orbiliaceae</taxon>
        <taxon>Drechslerella</taxon>
    </lineage>
</organism>
<gene>
    <name evidence="2" type="ORF">Dda_3036</name>
</gene>
<proteinExistence type="predicted"/>
<dbReference type="PANTHER" id="PTHR47803">
    <property type="entry name" value="TRNA-SPECIFIC ADENOSINE DEAMINASE 1"/>
    <property type="match status" value="1"/>
</dbReference>
<evidence type="ECO:0000313" key="2">
    <source>
        <dbReference type="EMBL" id="KAJ6262231.1"/>
    </source>
</evidence>
<dbReference type="GO" id="GO:0002100">
    <property type="term" value="P:tRNA wobble adenosine to inosine editing"/>
    <property type="evidence" value="ECO:0007669"/>
    <property type="project" value="InterPro"/>
</dbReference>